<dbReference type="InterPro" id="IPR018728">
    <property type="entry name" value="DUF2268"/>
</dbReference>
<evidence type="ECO:0000313" key="3">
    <source>
        <dbReference type="Proteomes" id="UP001597383"/>
    </source>
</evidence>
<proteinExistence type="predicted"/>
<dbReference type="Pfam" id="PF10026">
    <property type="entry name" value="DUF2268"/>
    <property type="match status" value="1"/>
</dbReference>
<gene>
    <name evidence="2" type="ORF">ACFSJF_19740</name>
</gene>
<accession>A0ABW4W483</accession>
<reference evidence="3" key="1">
    <citation type="journal article" date="2019" name="Int. J. Syst. Evol. Microbiol.">
        <title>The Global Catalogue of Microorganisms (GCM) 10K type strain sequencing project: providing services to taxonomists for standard genome sequencing and annotation.</title>
        <authorList>
            <consortium name="The Broad Institute Genomics Platform"/>
            <consortium name="The Broad Institute Genome Sequencing Center for Infectious Disease"/>
            <person name="Wu L."/>
            <person name="Ma J."/>
        </authorList>
    </citation>
    <scope>NUCLEOTIDE SEQUENCE [LARGE SCALE GENOMIC DNA]</scope>
    <source>
        <strain evidence="3">R28</strain>
    </source>
</reference>
<dbReference type="RefSeq" id="WP_377558480.1">
    <property type="nucleotide sequence ID" value="NZ_JBHUHQ010000039.1"/>
</dbReference>
<evidence type="ECO:0000313" key="2">
    <source>
        <dbReference type="EMBL" id="MFD2046504.1"/>
    </source>
</evidence>
<protein>
    <submittedName>
        <fullName evidence="2">DUF2268 domain-containing protein</fullName>
    </submittedName>
</protein>
<keyword evidence="3" id="KW-1185">Reference proteome</keyword>
<dbReference type="Proteomes" id="UP001597383">
    <property type="component" value="Unassembled WGS sequence"/>
</dbReference>
<feature type="domain" description="DUF2268" evidence="1">
    <location>
        <begin position="67"/>
        <end position="258"/>
    </location>
</feature>
<organism evidence="2 3">
    <name type="scientific">Ornithinibacillus salinisoli</name>
    <dbReference type="NCBI Taxonomy" id="1848459"/>
    <lineage>
        <taxon>Bacteria</taxon>
        <taxon>Bacillati</taxon>
        <taxon>Bacillota</taxon>
        <taxon>Bacilli</taxon>
        <taxon>Bacillales</taxon>
        <taxon>Bacillaceae</taxon>
        <taxon>Ornithinibacillus</taxon>
    </lineage>
</organism>
<evidence type="ECO:0000259" key="1">
    <source>
        <dbReference type="Pfam" id="PF10026"/>
    </source>
</evidence>
<comment type="caution">
    <text evidence="2">The sequence shown here is derived from an EMBL/GenBank/DDBJ whole genome shotgun (WGS) entry which is preliminary data.</text>
</comment>
<name>A0ABW4W483_9BACI</name>
<sequence>MSIIATDQWLLESYETPLELCKKLEQYFEDAAAVDIYPYLTNNGMYRHPHPFDGGKELVEEYRSKQIWKIIKQDERKLRHLWKGPDIPIIILPADTTNRKLSEDYNGKSGLAFHDKLFLFVSPTNTEKDIKSLFTHEYNHICRLSQYKKKEKDYRLLDSIILEGLAENAVQERFGNQYTAAWTSYYTDDELERMWERIILPHKNLSKLHPNHTVLLYGQNFHPKMIGYCVGYYLVTKYVSEKGLSSKDLLEIPSEEIANIK</sequence>
<dbReference type="EMBL" id="JBHUHQ010000039">
    <property type="protein sequence ID" value="MFD2046504.1"/>
    <property type="molecule type" value="Genomic_DNA"/>
</dbReference>